<name>A0A1Y2BAX2_9TREE</name>
<comment type="caution">
    <text evidence="1">The sequence shown here is derived from an EMBL/GenBank/DDBJ whole genome shotgun (WGS) entry which is preliminary data.</text>
</comment>
<gene>
    <name evidence="1" type="ORF">BCR39DRAFT_526084</name>
</gene>
<sequence length="118" mass="13383">MLHRIENYVYRHTPHTFPLALTLALVSALELELVLVDTEVKVAFATPLRLVERRSQLVKPEIKHIWFGMGPDRLGLELRDREVRVDGSEGGGDPRSLFVMYLSNVNVSVESKTICEPV</sequence>
<dbReference type="EMBL" id="MCFC01000014">
    <property type="protein sequence ID" value="ORY31637.1"/>
    <property type="molecule type" value="Genomic_DNA"/>
</dbReference>
<reference evidence="1 2" key="1">
    <citation type="submission" date="2016-07" db="EMBL/GenBank/DDBJ databases">
        <title>Pervasive Adenine N6-methylation of Active Genes in Fungi.</title>
        <authorList>
            <consortium name="DOE Joint Genome Institute"/>
            <person name="Mondo S.J."/>
            <person name="Dannebaum R.O."/>
            <person name="Kuo R.C."/>
            <person name="Labutti K."/>
            <person name="Haridas S."/>
            <person name="Kuo A."/>
            <person name="Salamov A."/>
            <person name="Ahrendt S.R."/>
            <person name="Lipzen A."/>
            <person name="Sullivan W."/>
            <person name="Andreopoulos W.B."/>
            <person name="Clum A."/>
            <person name="Lindquist E."/>
            <person name="Daum C."/>
            <person name="Ramamoorthy G.K."/>
            <person name="Gryganskyi A."/>
            <person name="Culley D."/>
            <person name="Magnuson J.K."/>
            <person name="James T.Y."/>
            <person name="O'Malley M.A."/>
            <person name="Stajich J.E."/>
            <person name="Spatafora J.W."/>
            <person name="Visel A."/>
            <person name="Grigoriev I.V."/>
        </authorList>
    </citation>
    <scope>NUCLEOTIDE SEQUENCE [LARGE SCALE GENOMIC DNA]</scope>
    <source>
        <strain evidence="1 2">68-887.2</strain>
    </source>
</reference>
<protein>
    <submittedName>
        <fullName evidence="1">Uncharacterized protein</fullName>
    </submittedName>
</protein>
<dbReference type="AlphaFoldDB" id="A0A1Y2BAX2"/>
<evidence type="ECO:0000313" key="2">
    <source>
        <dbReference type="Proteomes" id="UP000193986"/>
    </source>
</evidence>
<organism evidence="1 2">
    <name type="scientific">Naematelia encephala</name>
    <dbReference type="NCBI Taxonomy" id="71784"/>
    <lineage>
        <taxon>Eukaryota</taxon>
        <taxon>Fungi</taxon>
        <taxon>Dikarya</taxon>
        <taxon>Basidiomycota</taxon>
        <taxon>Agaricomycotina</taxon>
        <taxon>Tremellomycetes</taxon>
        <taxon>Tremellales</taxon>
        <taxon>Naemateliaceae</taxon>
        <taxon>Naematelia</taxon>
    </lineage>
</organism>
<dbReference type="InParanoid" id="A0A1Y2BAX2"/>
<evidence type="ECO:0000313" key="1">
    <source>
        <dbReference type="EMBL" id="ORY31637.1"/>
    </source>
</evidence>
<proteinExistence type="predicted"/>
<dbReference type="Proteomes" id="UP000193986">
    <property type="component" value="Unassembled WGS sequence"/>
</dbReference>
<keyword evidence="2" id="KW-1185">Reference proteome</keyword>
<accession>A0A1Y2BAX2</accession>